<dbReference type="GO" id="GO:0005886">
    <property type="term" value="C:plasma membrane"/>
    <property type="evidence" value="ECO:0007669"/>
    <property type="project" value="UniProtKB-SubCell"/>
</dbReference>
<dbReference type="InterPro" id="IPR011701">
    <property type="entry name" value="MFS"/>
</dbReference>
<evidence type="ECO:0000256" key="4">
    <source>
        <dbReference type="ARBA" id="ARBA00022692"/>
    </source>
</evidence>
<evidence type="ECO:0000256" key="6">
    <source>
        <dbReference type="ARBA" id="ARBA00023136"/>
    </source>
</evidence>
<dbReference type="Pfam" id="PF07690">
    <property type="entry name" value="MFS_1"/>
    <property type="match status" value="1"/>
</dbReference>
<evidence type="ECO:0000313" key="10">
    <source>
        <dbReference type="Proteomes" id="UP000246077"/>
    </source>
</evidence>
<dbReference type="InterPro" id="IPR050171">
    <property type="entry name" value="MFS_Transporters"/>
</dbReference>
<feature type="domain" description="Major facilitator superfamily (MFS) profile" evidence="8">
    <location>
        <begin position="24"/>
        <end position="415"/>
    </location>
</feature>
<feature type="transmembrane region" description="Helical" evidence="7">
    <location>
        <begin position="290"/>
        <end position="308"/>
    </location>
</feature>
<feature type="transmembrane region" description="Helical" evidence="7">
    <location>
        <begin position="62"/>
        <end position="78"/>
    </location>
</feature>
<comment type="caution">
    <text evidence="9">The sequence shown here is derived from an EMBL/GenBank/DDBJ whole genome shotgun (WGS) entry which is preliminary data.</text>
</comment>
<feature type="transmembrane region" description="Helical" evidence="7">
    <location>
        <begin position="380"/>
        <end position="402"/>
    </location>
</feature>
<proteinExistence type="predicted"/>
<name>A0A317DV39_9PROT</name>
<organism evidence="9 10">
    <name type="scientific">Zavarzinia compransoris</name>
    <dbReference type="NCBI Taxonomy" id="1264899"/>
    <lineage>
        <taxon>Bacteria</taxon>
        <taxon>Pseudomonadati</taxon>
        <taxon>Pseudomonadota</taxon>
        <taxon>Alphaproteobacteria</taxon>
        <taxon>Rhodospirillales</taxon>
        <taxon>Zavarziniaceae</taxon>
        <taxon>Zavarzinia</taxon>
    </lineage>
</organism>
<comment type="subcellular location">
    <subcellularLocation>
        <location evidence="1">Cell membrane</location>
        <topology evidence="1">Multi-pass membrane protein</topology>
    </subcellularLocation>
</comment>
<keyword evidence="4 7" id="KW-0812">Transmembrane</keyword>
<keyword evidence="3" id="KW-1003">Cell membrane</keyword>
<evidence type="ECO:0000256" key="7">
    <source>
        <dbReference type="SAM" id="Phobius"/>
    </source>
</evidence>
<feature type="transmembrane region" description="Helical" evidence="7">
    <location>
        <begin position="258"/>
        <end position="278"/>
    </location>
</feature>
<feature type="transmembrane region" description="Helical" evidence="7">
    <location>
        <begin position="115"/>
        <end position="137"/>
    </location>
</feature>
<evidence type="ECO:0000259" key="8">
    <source>
        <dbReference type="PROSITE" id="PS50850"/>
    </source>
</evidence>
<dbReference type="EMBL" id="QGLF01000008">
    <property type="protein sequence ID" value="PWR17840.1"/>
    <property type="molecule type" value="Genomic_DNA"/>
</dbReference>
<dbReference type="PANTHER" id="PTHR23517">
    <property type="entry name" value="RESISTANCE PROTEIN MDTM, PUTATIVE-RELATED-RELATED"/>
    <property type="match status" value="1"/>
</dbReference>
<dbReference type="PANTHER" id="PTHR23517:SF13">
    <property type="entry name" value="MAJOR FACILITATOR SUPERFAMILY MFS_1"/>
    <property type="match status" value="1"/>
</dbReference>
<feature type="transmembrane region" description="Helical" evidence="7">
    <location>
        <begin position="90"/>
        <end position="109"/>
    </location>
</feature>
<feature type="transmembrane region" description="Helical" evidence="7">
    <location>
        <begin position="179"/>
        <end position="200"/>
    </location>
</feature>
<accession>A0A317DV39</accession>
<dbReference type="SUPFAM" id="SSF103473">
    <property type="entry name" value="MFS general substrate transporter"/>
    <property type="match status" value="1"/>
</dbReference>
<evidence type="ECO:0000256" key="1">
    <source>
        <dbReference type="ARBA" id="ARBA00004651"/>
    </source>
</evidence>
<protein>
    <submittedName>
        <fullName evidence="9">MFS transporter</fullName>
    </submittedName>
</protein>
<dbReference type="OrthoDB" id="9810492at2"/>
<keyword evidence="6 7" id="KW-0472">Membrane</keyword>
<keyword evidence="2" id="KW-0813">Transport</keyword>
<feature type="transmembrane region" description="Helical" evidence="7">
    <location>
        <begin position="149"/>
        <end position="173"/>
    </location>
</feature>
<dbReference type="AlphaFoldDB" id="A0A317DV39"/>
<sequence length="415" mass="42086">MGITVPRRLEAMMAPFSPRSPWLSFILVALALVAGTMGATMPSPLYPLYETAWGLVPSDIAVIYVAYMAGVVASFLFLGRLSARFGALPVLKAGLVVVLAGLALCALAPDRTVLILGRAVIGVASGLITSAATLGLIETEPAGPGGRASIIASSVTMAGFGLGPFVTGLVGQWAPAPLLTPYAVVFVLAGLVLAGLAVFAGRGQRPEPPPALSFMPRLVLPAQRGLFLIAGFAVFCAYALFSLIASLAPSFIAGVLPWHGPAVSGTFVAAVLFCSASVQWPGRRLDTGRGLTLALGLMSLGSAGLGYAGASGSILAFAAADIVIGMGHGLAFMSGLGLVNRIGRQEGGHAGILASFLTIGYLGTIVPILGIGLLADRIGLGPAIAAFCAGTGGFCLLLLAACRGHRRPAPVRSWS</sequence>
<dbReference type="InterPro" id="IPR020846">
    <property type="entry name" value="MFS_dom"/>
</dbReference>
<dbReference type="Proteomes" id="UP000246077">
    <property type="component" value="Unassembled WGS sequence"/>
</dbReference>
<evidence type="ECO:0000256" key="2">
    <source>
        <dbReference type="ARBA" id="ARBA00022448"/>
    </source>
</evidence>
<dbReference type="PROSITE" id="PS50850">
    <property type="entry name" value="MFS"/>
    <property type="match status" value="1"/>
</dbReference>
<dbReference type="GO" id="GO:0022857">
    <property type="term" value="F:transmembrane transporter activity"/>
    <property type="evidence" value="ECO:0007669"/>
    <property type="project" value="InterPro"/>
</dbReference>
<feature type="transmembrane region" description="Helical" evidence="7">
    <location>
        <begin position="351"/>
        <end position="374"/>
    </location>
</feature>
<gene>
    <name evidence="9" type="ORF">DKG75_22125</name>
</gene>
<feature type="transmembrane region" description="Helical" evidence="7">
    <location>
        <begin position="314"/>
        <end position="339"/>
    </location>
</feature>
<evidence type="ECO:0000313" key="9">
    <source>
        <dbReference type="EMBL" id="PWR17840.1"/>
    </source>
</evidence>
<evidence type="ECO:0000256" key="3">
    <source>
        <dbReference type="ARBA" id="ARBA00022475"/>
    </source>
</evidence>
<keyword evidence="10" id="KW-1185">Reference proteome</keyword>
<dbReference type="InterPro" id="IPR036259">
    <property type="entry name" value="MFS_trans_sf"/>
</dbReference>
<reference evidence="10" key="1">
    <citation type="submission" date="2018-05" db="EMBL/GenBank/DDBJ databases">
        <title>Zavarzinia sp. HR-AS.</title>
        <authorList>
            <person name="Lee Y."/>
            <person name="Jeon C.O."/>
        </authorList>
    </citation>
    <scope>NUCLEOTIDE SEQUENCE [LARGE SCALE GENOMIC DNA]</scope>
    <source>
        <strain evidence="10">DSM 1231</strain>
    </source>
</reference>
<dbReference type="Gene3D" id="1.20.1250.20">
    <property type="entry name" value="MFS general substrate transporter like domains"/>
    <property type="match status" value="1"/>
</dbReference>
<feature type="transmembrane region" description="Helical" evidence="7">
    <location>
        <begin position="225"/>
        <end position="252"/>
    </location>
</feature>
<keyword evidence="5 7" id="KW-1133">Transmembrane helix</keyword>
<evidence type="ECO:0000256" key="5">
    <source>
        <dbReference type="ARBA" id="ARBA00022989"/>
    </source>
</evidence>